<evidence type="ECO:0000256" key="11">
    <source>
        <dbReference type="ARBA" id="ARBA00022989"/>
    </source>
</evidence>
<evidence type="ECO:0000256" key="9">
    <source>
        <dbReference type="ARBA" id="ARBA00022777"/>
    </source>
</evidence>
<evidence type="ECO:0000256" key="12">
    <source>
        <dbReference type="ARBA" id="ARBA00023012"/>
    </source>
</evidence>
<evidence type="ECO:0000256" key="14">
    <source>
        <dbReference type="SAM" id="Phobius"/>
    </source>
</evidence>
<evidence type="ECO:0000259" key="15">
    <source>
        <dbReference type="PROSITE" id="PS50109"/>
    </source>
</evidence>
<dbReference type="Pfam" id="PF00512">
    <property type="entry name" value="HisKA"/>
    <property type="match status" value="1"/>
</dbReference>
<dbReference type="SMART" id="SM00304">
    <property type="entry name" value="HAMP"/>
    <property type="match status" value="1"/>
</dbReference>
<dbReference type="PANTHER" id="PTHR45528">
    <property type="entry name" value="SENSOR HISTIDINE KINASE CPXA"/>
    <property type="match status" value="1"/>
</dbReference>
<dbReference type="InterPro" id="IPR003594">
    <property type="entry name" value="HATPase_dom"/>
</dbReference>
<comment type="caution">
    <text evidence="17">The sequence shown here is derived from an EMBL/GenBank/DDBJ whole genome shotgun (WGS) entry which is preliminary data.</text>
</comment>
<evidence type="ECO:0000256" key="3">
    <source>
        <dbReference type="ARBA" id="ARBA00012438"/>
    </source>
</evidence>
<feature type="domain" description="Histidine kinase" evidence="15">
    <location>
        <begin position="238"/>
        <end position="449"/>
    </location>
</feature>
<dbReference type="SUPFAM" id="SSF158472">
    <property type="entry name" value="HAMP domain-like"/>
    <property type="match status" value="1"/>
</dbReference>
<keyword evidence="5" id="KW-0597">Phosphoprotein</keyword>
<evidence type="ECO:0000256" key="5">
    <source>
        <dbReference type="ARBA" id="ARBA00022553"/>
    </source>
</evidence>
<organism evidence="17 18">
    <name type="scientific">Fictibacillus barbaricus</name>
    <dbReference type="NCBI Taxonomy" id="182136"/>
    <lineage>
        <taxon>Bacteria</taxon>
        <taxon>Bacillati</taxon>
        <taxon>Bacillota</taxon>
        <taxon>Bacilli</taxon>
        <taxon>Bacillales</taxon>
        <taxon>Fictibacillaceae</taxon>
        <taxon>Fictibacillus</taxon>
    </lineage>
</organism>
<dbReference type="EMBL" id="JAFHKS010000044">
    <property type="protein sequence ID" value="MBN3547203.1"/>
    <property type="molecule type" value="Genomic_DNA"/>
</dbReference>
<evidence type="ECO:0000313" key="18">
    <source>
        <dbReference type="Proteomes" id="UP001319060"/>
    </source>
</evidence>
<protein>
    <recommendedName>
        <fullName evidence="3">histidine kinase</fullName>
        <ecNumber evidence="3">2.7.13.3</ecNumber>
    </recommendedName>
</protein>
<comment type="catalytic activity">
    <reaction evidence="1">
        <text>ATP + protein L-histidine = ADP + protein N-phospho-L-histidine.</text>
        <dbReference type="EC" id="2.7.13.3"/>
    </reaction>
</comment>
<name>A0ABS2ZG90_9BACL</name>
<comment type="subcellular location">
    <subcellularLocation>
        <location evidence="2">Cell membrane</location>
        <topology evidence="2">Multi-pass membrane protein</topology>
    </subcellularLocation>
</comment>
<evidence type="ECO:0000256" key="7">
    <source>
        <dbReference type="ARBA" id="ARBA00022692"/>
    </source>
</evidence>
<dbReference type="Gene3D" id="3.30.565.10">
    <property type="entry name" value="Histidine kinase-like ATPase, C-terminal domain"/>
    <property type="match status" value="1"/>
</dbReference>
<evidence type="ECO:0000256" key="1">
    <source>
        <dbReference type="ARBA" id="ARBA00000085"/>
    </source>
</evidence>
<keyword evidence="4" id="KW-1003">Cell membrane</keyword>
<sequence>MNIKNRITLFSTVWMLIILLITNSGIYFLFERNLKDNALNQTETRITSIAEAVKSSVETNLEMGRLLRAYLPANSMIRIIASDNKVAFSSTKMTKLNEFKPMYRTDEYSHIKTEDGAFYTVSQHPVIWTDGEVVSLELIEEETSIPNTLRILRIVLILATLLILIPSFLGGRILSQLILVPISSLTRTMEDIQKQGTFKRIAIESESNDELNKMATTFNHMIDLLEDNYKKQEQFVSDASHELKTPLTVIESYARMLKRWGNKRPEVLEEAVEAIHSESVRMKDLTQQMLLLARDDSQPSQIQKVDLVLMVKEATKNLRNAYPRDFYVHSDLELLEIEGDSLKLKQVLFILLDNAIKYSSDRIDIVLSKNGGIAKIAVTDYGIGIPKEDLDKVYDRFFRVDKARSRDTGGSGLGLSIAKRIMMAHHGELNITSEEGKGTTVTMELSVLQGINSH</sequence>
<dbReference type="GO" id="GO:0005524">
    <property type="term" value="F:ATP binding"/>
    <property type="evidence" value="ECO:0007669"/>
    <property type="project" value="UniProtKB-KW"/>
</dbReference>
<keyword evidence="12" id="KW-0902">Two-component regulatory system</keyword>
<dbReference type="InterPro" id="IPR003661">
    <property type="entry name" value="HisK_dim/P_dom"/>
</dbReference>
<dbReference type="CDD" id="cd00082">
    <property type="entry name" value="HisKA"/>
    <property type="match status" value="1"/>
</dbReference>
<dbReference type="SUPFAM" id="SSF47384">
    <property type="entry name" value="Homodimeric domain of signal transducing histidine kinase"/>
    <property type="match status" value="1"/>
</dbReference>
<keyword evidence="10 17" id="KW-0067">ATP-binding</keyword>
<keyword evidence="8" id="KW-0547">Nucleotide-binding</keyword>
<dbReference type="InterPro" id="IPR050398">
    <property type="entry name" value="HssS/ArlS-like"/>
</dbReference>
<keyword evidence="13 14" id="KW-0472">Membrane</keyword>
<dbReference type="Gene3D" id="1.10.287.130">
    <property type="match status" value="1"/>
</dbReference>
<dbReference type="Pfam" id="PF02518">
    <property type="entry name" value="HATPase_c"/>
    <property type="match status" value="1"/>
</dbReference>
<evidence type="ECO:0000256" key="6">
    <source>
        <dbReference type="ARBA" id="ARBA00022679"/>
    </source>
</evidence>
<evidence type="ECO:0000256" key="2">
    <source>
        <dbReference type="ARBA" id="ARBA00004651"/>
    </source>
</evidence>
<feature type="transmembrane region" description="Helical" evidence="14">
    <location>
        <begin position="7"/>
        <end position="30"/>
    </location>
</feature>
<dbReference type="EC" id="2.7.13.3" evidence="3"/>
<evidence type="ECO:0000256" key="8">
    <source>
        <dbReference type="ARBA" id="ARBA00022741"/>
    </source>
</evidence>
<dbReference type="InterPro" id="IPR036890">
    <property type="entry name" value="HATPase_C_sf"/>
</dbReference>
<dbReference type="SMART" id="SM00387">
    <property type="entry name" value="HATPase_c"/>
    <property type="match status" value="1"/>
</dbReference>
<accession>A0ABS2ZG90</accession>
<dbReference type="Pfam" id="PF00672">
    <property type="entry name" value="HAMP"/>
    <property type="match status" value="1"/>
</dbReference>
<gene>
    <name evidence="17" type="ORF">JYA64_17980</name>
</gene>
<dbReference type="Gene3D" id="6.10.340.10">
    <property type="match status" value="1"/>
</dbReference>
<evidence type="ECO:0000256" key="4">
    <source>
        <dbReference type="ARBA" id="ARBA00022475"/>
    </source>
</evidence>
<keyword evidence="6" id="KW-0808">Transferase</keyword>
<dbReference type="SMART" id="SM00388">
    <property type="entry name" value="HisKA"/>
    <property type="match status" value="1"/>
</dbReference>
<dbReference type="PRINTS" id="PR00344">
    <property type="entry name" value="BCTRLSENSOR"/>
</dbReference>
<dbReference type="InterPro" id="IPR036097">
    <property type="entry name" value="HisK_dim/P_sf"/>
</dbReference>
<keyword evidence="11 14" id="KW-1133">Transmembrane helix</keyword>
<dbReference type="SUPFAM" id="SSF55874">
    <property type="entry name" value="ATPase domain of HSP90 chaperone/DNA topoisomerase II/histidine kinase"/>
    <property type="match status" value="1"/>
</dbReference>
<reference evidence="17 18" key="1">
    <citation type="submission" date="2021-01" db="EMBL/GenBank/DDBJ databases">
        <title>Genome Sequencing of Type Strains.</title>
        <authorList>
            <person name="Lemaire J.F."/>
            <person name="Inderbitzin P."/>
            <person name="Collins S.B."/>
            <person name="Wespe N."/>
            <person name="Knight-Connoni V."/>
        </authorList>
    </citation>
    <scope>NUCLEOTIDE SEQUENCE [LARGE SCALE GENOMIC DNA]</scope>
    <source>
        <strain evidence="17 18">DSM 14730</strain>
    </source>
</reference>
<evidence type="ECO:0000313" key="17">
    <source>
        <dbReference type="EMBL" id="MBN3547203.1"/>
    </source>
</evidence>
<dbReference type="RefSeq" id="WP_188401463.1">
    <property type="nucleotide sequence ID" value="NZ_BMCE01000001.1"/>
</dbReference>
<dbReference type="InterPro" id="IPR004358">
    <property type="entry name" value="Sig_transdc_His_kin-like_C"/>
</dbReference>
<keyword evidence="7 14" id="KW-0812">Transmembrane</keyword>
<evidence type="ECO:0000256" key="10">
    <source>
        <dbReference type="ARBA" id="ARBA00022840"/>
    </source>
</evidence>
<dbReference type="Proteomes" id="UP001319060">
    <property type="component" value="Unassembled WGS sequence"/>
</dbReference>
<feature type="domain" description="HAMP" evidence="16">
    <location>
        <begin position="176"/>
        <end position="230"/>
    </location>
</feature>
<evidence type="ECO:0000259" key="16">
    <source>
        <dbReference type="PROSITE" id="PS50885"/>
    </source>
</evidence>
<evidence type="ECO:0000256" key="13">
    <source>
        <dbReference type="ARBA" id="ARBA00023136"/>
    </source>
</evidence>
<proteinExistence type="predicted"/>
<keyword evidence="9" id="KW-0418">Kinase</keyword>
<dbReference type="PROSITE" id="PS50885">
    <property type="entry name" value="HAMP"/>
    <property type="match status" value="1"/>
</dbReference>
<dbReference type="PANTHER" id="PTHR45528:SF12">
    <property type="entry name" value="SENSOR HISTIDINE KINASE ARSS"/>
    <property type="match status" value="1"/>
</dbReference>
<dbReference type="CDD" id="cd06225">
    <property type="entry name" value="HAMP"/>
    <property type="match status" value="1"/>
</dbReference>
<keyword evidence="18" id="KW-1185">Reference proteome</keyword>
<dbReference type="InterPro" id="IPR003660">
    <property type="entry name" value="HAMP_dom"/>
</dbReference>
<dbReference type="PROSITE" id="PS50109">
    <property type="entry name" value="HIS_KIN"/>
    <property type="match status" value="1"/>
</dbReference>
<dbReference type="InterPro" id="IPR005467">
    <property type="entry name" value="His_kinase_dom"/>
</dbReference>